<dbReference type="EMBL" id="JAUIZM010000002">
    <property type="protein sequence ID" value="KAK1398344.1"/>
    <property type="molecule type" value="Genomic_DNA"/>
</dbReference>
<feature type="compositionally biased region" description="Polar residues" evidence="4">
    <location>
        <begin position="1191"/>
        <end position="1201"/>
    </location>
</feature>
<protein>
    <recommendedName>
        <fullName evidence="3">Nonsense-mediated mRNA decay factor SMG8</fullName>
    </recommendedName>
</protein>
<dbReference type="GO" id="GO:0000184">
    <property type="term" value="P:nuclear-transcribed mRNA catabolic process, nonsense-mediated decay"/>
    <property type="evidence" value="ECO:0007669"/>
    <property type="project" value="UniProtKB-KW"/>
</dbReference>
<sequence>MDLNKPTPSPKRVLIRPPQHPNLPISPNPNSPLLGQSNGVVVVGFIGRQNCDVGQLINRVLDTNVFGSGNLDRTFGFESGGIVSEELKDWLKCRKISFFHDEDKGILYLQFSSIRCPVMEEFEEGGLGFDSVLEEREFGDLQGMLFMFSVCHVIVIFHEGSRFDVQILKKFRILQSAKHAMAPFVRSRTTQPLPSKLNSSSSQVTVSGVTSNRSPGKAGGILRRNGSSISLMSGLGSYNSLFPGQCTPVTLFVFLDDFSDDTPGSNVEETVDASLLNQSLSSNSLARSSLPTKGSGPVVVLSRAGKSEGGIRKKLQSSLEAQIRFSIKKCRTLTGTESGYAGRKGGGMSSSAPLFSLDAAKAVALVDRSSNQRGESLDFATSLIENILDGTRSSDSLLLESHNQSSCKEDIISVKEFIYRQADILRGRGGVVANTNNGSAVGMVAVAAAAAAASAASGKALTTPDLPSLEIWLSSCQQILHGILSAKRCSTDEPEISTRKSRQRNAYPPVAETKFSKLTDPLEIAVSFLESGKGLNTRFSTLWCQKALPVAKDVYLNDLPPCYPTSVHKAHLEKALGAFSLMVKGPAVQLYLKKLEEECTSIWSSGRQLCDAVSLTGKPCMHQRHDAGSCNQLAQDDEIKPHSSGFVFLHACACGRLRRLRTDPFDFEAANVTSSCYQECDKLLSAIQLPQVSETGPIQSSSWSLIRVGGARYYEPAKGLRQSGFSATQKFLLKWKIFLEKSEETNEPACSVQEVVNHRLNRESNIETVSDADRKRTSAAQLDHGEISNEVEVLGNSSSDNKFDNSKIRFGKGPSNFTMRKPFSEVVAGSTAADSGFPPLQSKKQTSLASDKGMKQHTIVGRRIEPVSEKIDNQGSQKVEESVADKIENSKDSRNSDLVIEIGSNVISLSSNTKENSETTSSSKHVTVYFGFEHECPRGHRFMLTPELLSELGSSYAVIEESHLQYSFANKFDHEVAEPTQLVKNGGRSKVHRNASGILATATKDSTTGTSKDVMPNFNKRPDGLMQYSLSSEVRNSVAVAKNTMKDVEDIMQSVTLEDNGNAFSLLDRNLPIYMKCPHCRTLKNRRDPPNVKYAGTISQLQRIFLVTPAFPVLLATCPVVQFEKSCLPLSVPDLEQKLQFTLGCQVILPPESFLSLRLPFVYGVQLEDGSLHPLGPFEDEPELTAWITKSTTLQPPSNLDSSRRVSRRETPLGVSREFR</sequence>
<organism evidence="5 6">
    <name type="scientific">Heracleum sosnowskyi</name>
    <dbReference type="NCBI Taxonomy" id="360622"/>
    <lineage>
        <taxon>Eukaryota</taxon>
        <taxon>Viridiplantae</taxon>
        <taxon>Streptophyta</taxon>
        <taxon>Embryophyta</taxon>
        <taxon>Tracheophyta</taxon>
        <taxon>Spermatophyta</taxon>
        <taxon>Magnoliopsida</taxon>
        <taxon>eudicotyledons</taxon>
        <taxon>Gunneridae</taxon>
        <taxon>Pentapetalae</taxon>
        <taxon>asterids</taxon>
        <taxon>campanulids</taxon>
        <taxon>Apiales</taxon>
        <taxon>Apiaceae</taxon>
        <taxon>Apioideae</taxon>
        <taxon>apioid superclade</taxon>
        <taxon>Tordylieae</taxon>
        <taxon>Tordyliinae</taxon>
        <taxon>Heracleum</taxon>
    </lineage>
</organism>
<keyword evidence="6" id="KW-1185">Reference proteome</keyword>
<gene>
    <name evidence="5" type="ORF">POM88_008207</name>
</gene>
<reference evidence="5" key="2">
    <citation type="submission" date="2023-05" db="EMBL/GenBank/DDBJ databases">
        <authorList>
            <person name="Schelkunov M.I."/>
        </authorList>
    </citation>
    <scope>NUCLEOTIDE SEQUENCE</scope>
    <source>
        <strain evidence="5">Hsosn_3</strain>
        <tissue evidence="5">Leaf</tissue>
    </source>
</reference>
<comment type="similarity">
    <text evidence="1">Belongs to the SMG8 family.</text>
</comment>
<evidence type="ECO:0000256" key="2">
    <source>
        <dbReference type="ARBA" id="ARBA00023161"/>
    </source>
</evidence>
<reference evidence="5" key="1">
    <citation type="submission" date="2023-02" db="EMBL/GenBank/DDBJ databases">
        <title>Genome of toxic invasive species Heracleum sosnowskyi carries increased number of genes despite the absence of recent whole-genome duplications.</title>
        <authorList>
            <person name="Schelkunov M."/>
            <person name="Shtratnikova V."/>
            <person name="Makarenko M."/>
            <person name="Klepikova A."/>
            <person name="Omelchenko D."/>
            <person name="Novikova G."/>
            <person name="Obukhova E."/>
            <person name="Bogdanov V."/>
            <person name="Penin A."/>
            <person name="Logacheva M."/>
        </authorList>
    </citation>
    <scope>NUCLEOTIDE SEQUENCE</scope>
    <source>
        <strain evidence="5">Hsosn_3</strain>
        <tissue evidence="5">Leaf</tissue>
    </source>
</reference>
<dbReference type="AlphaFoldDB" id="A0AAD8N6A0"/>
<comment type="caution">
    <text evidence="5">The sequence shown here is derived from an EMBL/GenBank/DDBJ whole genome shotgun (WGS) entry which is preliminary data.</text>
</comment>
<feature type="region of interest" description="Disordered" evidence="4">
    <location>
        <begin position="191"/>
        <end position="219"/>
    </location>
</feature>
<feature type="region of interest" description="Disordered" evidence="4">
    <location>
        <begin position="830"/>
        <end position="856"/>
    </location>
</feature>
<dbReference type="Pfam" id="PF10220">
    <property type="entry name" value="Smg8_Smg9"/>
    <property type="match status" value="4"/>
</dbReference>
<feature type="compositionally biased region" description="Basic and acidic residues" evidence="4">
    <location>
        <begin position="1202"/>
        <end position="1220"/>
    </location>
</feature>
<dbReference type="PANTHER" id="PTHR13091:SF0">
    <property type="entry name" value="NONSENSE-MEDIATED MRNA DECAY FACTOR SMG8"/>
    <property type="match status" value="1"/>
</dbReference>
<dbReference type="PANTHER" id="PTHR13091">
    <property type="entry name" value="AMPLIFIED IN BREAST CANCER 2-RELATED"/>
    <property type="match status" value="1"/>
</dbReference>
<accession>A0AAD8N6A0</accession>
<dbReference type="Proteomes" id="UP001237642">
    <property type="component" value="Unassembled WGS sequence"/>
</dbReference>
<evidence type="ECO:0000313" key="6">
    <source>
        <dbReference type="Proteomes" id="UP001237642"/>
    </source>
</evidence>
<feature type="compositionally biased region" description="Pro residues" evidence="4">
    <location>
        <begin position="18"/>
        <end position="30"/>
    </location>
</feature>
<feature type="region of interest" description="Disordered" evidence="4">
    <location>
        <begin position="1"/>
        <end position="30"/>
    </location>
</feature>
<evidence type="ECO:0000256" key="3">
    <source>
        <dbReference type="ARBA" id="ARBA00029509"/>
    </source>
</evidence>
<feature type="compositionally biased region" description="Low complexity" evidence="4">
    <location>
        <begin position="199"/>
        <end position="211"/>
    </location>
</feature>
<dbReference type="InterPro" id="IPR019354">
    <property type="entry name" value="SMG8-like"/>
</dbReference>
<evidence type="ECO:0000256" key="1">
    <source>
        <dbReference type="ARBA" id="ARBA00006443"/>
    </source>
</evidence>
<feature type="region of interest" description="Disordered" evidence="4">
    <location>
        <begin position="1191"/>
        <end position="1220"/>
    </location>
</feature>
<evidence type="ECO:0000313" key="5">
    <source>
        <dbReference type="EMBL" id="KAK1398344.1"/>
    </source>
</evidence>
<name>A0AAD8N6A0_9APIA</name>
<proteinExistence type="inferred from homology"/>
<evidence type="ECO:0000256" key="4">
    <source>
        <dbReference type="SAM" id="MobiDB-lite"/>
    </source>
</evidence>
<keyword evidence="2" id="KW-0866">Nonsense-mediated mRNA decay</keyword>